<keyword evidence="1" id="KW-1133">Transmembrane helix</keyword>
<dbReference type="EMBL" id="MNUY01000026">
    <property type="protein sequence ID" value="OIO14756.1"/>
    <property type="molecule type" value="Genomic_DNA"/>
</dbReference>
<dbReference type="GO" id="GO:0008757">
    <property type="term" value="F:S-adenosylmethionine-dependent methyltransferase activity"/>
    <property type="evidence" value="ECO:0007669"/>
    <property type="project" value="InterPro"/>
</dbReference>
<dbReference type="CDD" id="cd02440">
    <property type="entry name" value="AdoMet_MTases"/>
    <property type="match status" value="1"/>
</dbReference>
<dbReference type="PANTHER" id="PTHR43591:SF110">
    <property type="entry name" value="RHODANESE DOMAIN-CONTAINING PROTEIN"/>
    <property type="match status" value="1"/>
</dbReference>
<keyword evidence="1" id="KW-0472">Membrane</keyword>
<organism evidence="3 4">
    <name type="scientific">Candidatus Gottesmanbacteria bacterium CG1_02_37_22</name>
    <dbReference type="NCBI Taxonomy" id="1805209"/>
    <lineage>
        <taxon>Bacteria</taxon>
        <taxon>Candidatus Gottesmaniibacteriota</taxon>
    </lineage>
</organism>
<dbReference type="AlphaFoldDB" id="A0A1J4TRC7"/>
<sequence>MINKIKNQVSESFGYEWNLFISGKTERNSLFGRTTIDDLNYFLKSVGLNKNQIKDKLILDAGCGSGRLTKQLAKLGAKKVYGVDIHSSINKVKENCRDIPNLRIIQADIFNLPFKSNIFDVVWCNGVIHHTADPYLAFHKLVKIVKPGGKLYIWVYEKKFSPYKFVKDVFRFTHLDRLSYPLLFKVCQLFSIISVIFHSIYKIVTIPIYPFYNRSRYFLKTLRKRSYEEFLMTWFDILSPKYDFRYSKKEIIKWFTENGFKNLLFYENQIGICGTKIK</sequence>
<evidence type="ECO:0000259" key="2">
    <source>
        <dbReference type="Pfam" id="PF08241"/>
    </source>
</evidence>
<dbReference type="Proteomes" id="UP000183120">
    <property type="component" value="Unassembled WGS sequence"/>
</dbReference>
<gene>
    <name evidence="3" type="ORF">AUJ73_01705</name>
</gene>
<dbReference type="InterPro" id="IPR013216">
    <property type="entry name" value="Methyltransf_11"/>
</dbReference>
<dbReference type="Gene3D" id="3.40.50.150">
    <property type="entry name" value="Vaccinia Virus protein VP39"/>
    <property type="match status" value="1"/>
</dbReference>
<evidence type="ECO:0000256" key="1">
    <source>
        <dbReference type="SAM" id="Phobius"/>
    </source>
</evidence>
<feature type="transmembrane region" description="Helical" evidence="1">
    <location>
        <begin position="189"/>
        <end position="212"/>
    </location>
</feature>
<feature type="domain" description="Methyltransferase type 11" evidence="2">
    <location>
        <begin position="59"/>
        <end position="153"/>
    </location>
</feature>
<evidence type="ECO:0000313" key="4">
    <source>
        <dbReference type="Proteomes" id="UP000183120"/>
    </source>
</evidence>
<dbReference type="InterPro" id="IPR029063">
    <property type="entry name" value="SAM-dependent_MTases_sf"/>
</dbReference>
<reference evidence="3 4" key="1">
    <citation type="journal article" date="2016" name="Environ. Microbiol.">
        <title>Genomic resolution of a cold subsurface aquifer community provides metabolic insights for novel microbes adapted to high CO concentrations.</title>
        <authorList>
            <person name="Probst A.J."/>
            <person name="Castelle C.J."/>
            <person name="Singh A."/>
            <person name="Brown C.T."/>
            <person name="Anantharaman K."/>
            <person name="Sharon I."/>
            <person name="Hug L.A."/>
            <person name="Burstein D."/>
            <person name="Emerson J.B."/>
            <person name="Thomas B.C."/>
            <person name="Banfield J.F."/>
        </authorList>
    </citation>
    <scope>NUCLEOTIDE SEQUENCE [LARGE SCALE GENOMIC DNA]</scope>
    <source>
        <strain evidence="3">CG1_02_37_22</strain>
    </source>
</reference>
<dbReference type="Pfam" id="PF08241">
    <property type="entry name" value="Methyltransf_11"/>
    <property type="match status" value="1"/>
</dbReference>
<protein>
    <recommendedName>
        <fullName evidence="2">Methyltransferase type 11 domain-containing protein</fullName>
    </recommendedName>
</protein>
<dbReference type="SUPFAM" id="SSF53335">
    <property type="entry name" value="S-adenosyl-L-methionine-dependent methyltransferases"/>
    <property type="match status" value="1"/>
</dbReference>
<evidence type="ECO:0000313" key="3">
    <source>
        <dbReference type="EMBL" id="OIO14756.1"/>
    </source>
</evidence>
<dbReference type="STRING" id="1805209.AUJ73_01705"/>
<accession>A0A1J4TRC7</accession>
<proteinExistence type="predicted"/>
<comment type="caution">
    <text evidence="3">The sequence shown here is derived from an EMBL/GenBank/DDBJ whole genome shotgun (WGS) entry which is preliminary data.</text>
</comment>
<dbReference type="PANTHER" id="PTHR43591">
    <property type="entry name" value="METHYLTRANSFERASE"/>
    <property type="match status" value="1"/>
</dbReference>
<keyword evidence="1" id="KW-0812">Transmembrane</keyword>
<name>A0A1J4TRC7_9BACT</name>